<dbReference type="Proteomes" id="UP001314205">
    <property type="component" value="Unassembled WGS sequence"/>
</dbReference>
<evidence type="ECO:0000313" key="2">
    <source>
        <dbReference type="EMBL" id="CAK1599291.1"/>
    </source>
</evidence>
<reference evidence="2 3" key="1">
    <citation type="submission" date="2023-11" db="EMBL/GenBank/DDBJ databases">
        <authorList>
            <person name="Hedman E."/>
            <person name="Englund M."/>
            <person name="Stromberg M."/>
            <person name="Nyberg Akerstrom W."/>
            <person name="Nylinder S."/>
            <person name="Jareborg N."/>
            <person name="Kallberg Y."/>
            <person name="Kronander E."/>
        </authorList>
    </citation>
    <scope>NUCLEOTIDE SEQUENCE [LARGE SCALE GENOMIC DNA]</scope>
</reference>
<feature type="coiled-coil region" evidence="1">
    <location>
        <begin position="22"/>
        <end position="49"/>
    </location>
</feature>
<sequence length="233" mass="26920">MSYNNKENALAFAQFLPSMVKLDELQKMTEDLDQELAESQRIMKEIKAMFDNVSKTSPTKQFNNNGQDNILKHEDMSKFLEANAPKLLMSDMPENTVDVDLDDVIATMKSYAEDLKQKFVTSQPLPMSNQREFENLELKQYATSFDQLAKRLANIKLNKKDANNRNADLELKLMQLCQDVHLFNQMVQTKTSICESNKNWTNNQLDNALYYDNIINKLLTGINEVTYLLKSKN</sequence>
<proteinExistence type="predicted"/>
<keyword evidence="3" id="KW-1185">Reference proteome</keyword>
<organism evidence="2 3">
    <name type="scientific">Parnassius mnemosyne</name>
    <name type="common">clouded apollo</name>
    <dbReference type="NCBI Taxonomy" id="213953"/>
    <lineage>
        <taxon>Eukaryota</taxon>
        <taxon>Metazoa</taxon>
        <taxon>Ecdysozoa</taxon>
        <taxon>Arthropoda</taxon>
        <taxon>Hexapoda</taxon>
        <taxon>Insecta</taxon>
        <taxon>Pterygota</taxon>
        <taxon>Neoptera</taxon>
        <taxon>Endopterygota</taxon>
        <taxon>Lepidoptera</taxon>
        <taxon>Glossata</taxon>
        <taxon>Ditrysia</taxon>
        <taxon>Papilionoidea</taxon>
        <taxon>Papilionidae</taxon>
        <taxon>Parnassiinae</taxon>
        <taxon>Parnassini</taxon>
        <taxon>Parnassius</taxon>
        <taxon>Driopa</taxon>
    </lineage>
</organism>
<protein>
    <submittedName>
        <fullName evidence="2">Uncharacterized protein</fullName>
    </submittedName>
</protein>
<dbReference type="EMBL" id="CAVLGL010000115">
    <property type="protein sequence ID" value="CAK1599291.1"/>
    <property type="molecule type" value="Genomic_DNA"/>
</dbReference>
<dbReference type="AlphaFoldDB" id="A0AAV1LUZ2"/>
<evidence type="ECO:0000313" key="3">
    <source>
        <dbReference type="Proteomes" id="UP001314205"/>
    </source>
</evidence>
<keyword evidence="1" id="KW-0175">Coiled coil</keyword>
<comment type="caution">
    <text evidence="2">The sequence shown here is derived from an EMBL/GenBank/DDBJ whole genome shotgun (WGS) entry which is preliminary data.</text>
</comment>
<evidence type="ECO:0000256" key="1">
    <source>
        <dbReference type="SAM" id="Coils"/>
    </source>
</evidence>
<accession>A0AAV1LUZ2</accession>
<gene>
    <name evidence="2" type="ORF">PARMNEM_LOCUS18187</name>
</gene>
<feature type="coiled-coil region" evidence="1">
    <location>
        <begin position="145"/>
        <end position="179"/>
    </location>
</feature>
<name>A0AAV1LUZ2_9NEOP</name>